<accession>A0A2M8F524</accession>
<proteinExistence type="predicted"/>
<dbReference type="AlphaFoldDB" id="A0A2M8F524"/>
<name>A0A2M8F524_9BACT</name>
<protein>
    <submittedName>
        <fullName evidence="1">Uncharacterized protein</fullName>
    </submittedName>
</protein>
<evidence type="ECO:0000313" key="2">
    <source>
        <dbReference type="Proteomes" id="UP000231383"/>
    </source>
</evidence>
<dbReference type="EMBL" id="PFSC01000003">
    <property type="protein sequence ID" value="PJC34311.1"/>
    <property type="molecule type" value="Genomic_DNA"/>
</dbReference>
<organism evidence="1 2">
    <name type="scientific">Candidatus Roizmanbacteria bacterium CG_4_9_14_0_2_um_filter_39_13</name>
    <dbReference type="NCBI Taxonomy" id="1974839"/>
    <lineage>
        <taxon>Bacteria</taxon>
        <taxon>Candidatus Roizmaniibacteriota</taxon>
    </lineage>
</organism>
<sequence length="104" mass="11637">MELKHINAKVSSATHGLLLVYAKTQGLTVSKALDQLVRKNLQGMKITANRDGKLDVSLDGGYDLKKLKALRDEGMKEYRAGKTRTISTEAEWKEYTQEVLNDAK</sequence>
<reference evidence="2" key="1">
    <citation type="submission" date="2017-09" db="EMBL/GenBank/DDBJ databases">
        <title>Depth-based differentiation of microbial function through sediment-hosted aquifers and enrichment of novel symbionts in the deep terrestrial subsurface.</title>
        <authorList>
            <person name="Probst A.J."/>
            <person name="Ladd B."/>
            <person name="Jarett J.K."/>
            <person name="Geller-Mcgrath D.E."/>
            <person name="Sieber C.M.K."/>
            <person name="Emerson J.B."/>
            <person name="Anantharaman K."/>
            <person name="Thomas B.C."/>
            <person name="Malmstrom R."/>
            <person name="Stieglmeier M."/>
            <person name="Klingl A."/>
            <person name="Woyke T."/>
            <person name="Ryan C.M."/>
            <person name="Banfield J.F."/>
        </authorList>
    </citation>
    <scope>NUCLEOTIDE SEQUENCE [LARGE SCALE GENOMIC DNA]</scope>
</reference>
<gene>
    <name evidence="1" type="ORF">CO051_00130</name>
</gene>
<evidence type="ECO:0000313" key="1">
    <source>
        <dbReference type="EMBL" id="PJC34311.1"/>
    </source>
</evidence>
<comment type="caution">
    <text evidence="1">The sequence shown here is derived from an EMBL/GenBank/DDBJ whole genome shotgun (WGS) entry which is preliminary data.</text>
</comment>
<dbReference type="Proteomes" id="UP000231383">
    <property type="component" value="Unassembled WGS sequence"/>
</dbReference>